<evidence type="ECO:0000313" key="13">
    <source>
        <dbReference type="EMBL" id="GFZ15485.1"/>
    </source>
</evidence>
<keyword evidence="9 10" id="KW-0472">Membrane</keyword>
<organism evidence="13 14">
    <name type="scientific">Actinidia rufa</name>
    <dbReference type="NCBI Taxonomy" id="165716"/>
    <lineage>
        <taxon>Eukaryota</taxon>
        <taxon>Viridiplantae</taxon>
        <taxon>Streptophyta</taxon>
        <taxon>Embryophyta</taxon>
        <taxon>Tracheophyta</taxon>
        <taxon>Spermatophyta</taxon>
        <taxon>Magnoliopsida</taxon>
        <taxon>eudicotyledons</taxon>
        <taxon>Gunneridae</taxon>
        <taxon>Pentapetalae</taxon>
        <taxon>asterids</taxon>
        <taxon>Ericales</taxon>
        <taxon>Actinidiaceae</taxon>
        <taxon>Actinidia</taxon>
    </lineage>
</organism>
<dbReference type="OrthoDB" id="607498at2759"/>
<keyword evidence="6 10" id="KW-0812">Transmembrane</keyword>
<dbReference type="PANTHER" id="PTHR33389:SF18">
    <property type="entry name" value="OS01G0677900 PROTEIN"/>
    <property type="match status" value="1"/>
</dbReference>
<evidence type="ECO:0000256" key="9">
    <source>
        <dbReference type="ARBA" id="ARBA00023136"/>
    </source>
</evidence>
<dbReference type="PANTHER" id="PTHR33389">
    <property type="entry name" value="FAMILY PROTEIN, PUTATIVE (DUF2921)-RELATED"/>
    <property type="match status" value="1"/>
</dbReference>
<keyword evidence="8 10" id="KW-1133">Transmembrane helix</keyword>
<evidence type="ECO:0000256" key="6">
    <source>
        <dbReference type="ARBA" id="ARBA00022692"/>
    </source>
</evidence>
<dbReference type="AlphaFoldDB" id="A0A7J0GXB2"/>
<evidence type="ECO:0000256" key="1">
    <source>
        <dbReference type="ARBA" id="ARBA00000900"/>
    </source>
</evidence>
<keyword evidence="14" id="KW-1185">Reference proteome</keyword>
<evidence type="ECO:0000256" key="7">
    <source>
        <dbReference type="ARBA" id="ARBA00022786"/>
    </source>
</evidence>
<evidence type="ECO:0000313" key="14">
    <source>
        <dbReference type="Proteomes" id="UP000585474"/>
    </source>
</evidence>
<keyword evidence="5" id="KW-0808">Transferase</keyword>
<keyword evidence="7" id="KW-0833">Ubl conjugation pathway</keyword>
<feature type="domain" description="SWEET-like" evidence="11">
    <location>
        <begin position="376"/>
        <end position="441"/>
    </location>
</feature>
<sequence>MKFYGFGALHHQPFHGPMKMLGAEGSWDEKRNQLCIVACQILYSADLPRNAHVGDCSIRLSLRYPAFWSIQSRNSIFGQIWTNKTVNESGYFNRSTFEISVYCNQQSEKLMPNKEAFKRKEERHPKGNSYVMRKLGPDIQKSTGDPMDCNILLRFQFPPTNAKKGGFIKGSIESMREKVNSLYFGQLSASSFGSYGEEARKSIWRMDLEITVVVISNTLACVFVGLQLFYVKKNTQVLPFVSVVMLVILILGHAIPLVLNFEALFLGSRNRQNVLLRIGVWPEGNEVVVRVVTMVAFLLEFRLLQLAFSARLGDENQKGLSIAEKKAMLVSLPLYIVGVWSLMASFSLKSSSMYSEPLVKKLCVIHFILEPLVFACYHVYDLYRAHNYARNQFDGSYIYANPSADFYSTTWDVVISCWGVLFAVVIYSQQRVGGRFVVLQRLSEVEVCEMVNVESSE</sequence>
<evidence type="ECO:0000256" key="5">
    <source>
        <dbReference type="ARBA" id="ARBA00022679"/>
    </source>
</evidence>
<feature type="domain" description="DUF2921" evidence="12">
    <location>
        <begin position="10"/>
        <end position="94"/>
    </location>
</feature>
<feature type="transmembrane region" description="Helical" evidence="10">
    <location>
        <begin position="328"/>
        <end position="346"/>
    </location>
</feature>
<evidence type="ECO:0000259" key="12">
    <source>
        <dbReference type="Pfam" id="PF25333"/>
    </source>
</evidence>
<gene>
    <name evidence="13" type="ORF">Acr_24g0016750</name>
</gene>
<dbReference type="GO" id="GO:0061630">
    <property type="term" value="F:ubiquitin protein ligase activity"/>
    <property type="evidence" value="ECO:0007669"/>
    <property type="project" value="UniProtKB-EC"/>
</dbReference>
<feature type="transmembrane region" description="Helical" evidence="10">
    <location>
        <begin position="406"/>
        <end position="427"/>
    </location>
</feature>
<evidence type="ECO:0000256" key="3">
    <source>
        <dbReference type="ARBA" id="ARBA00004906"/>
    </source>
</evidence>
<comment type="subcellular location">
    <subcellularLocation>
        <location evidence="2">Endomembrane system</location>
        <topology evidence="2">Multi-pass membrane protein</topology>
    </subcellularLocation>
</comment>
<dbReference type="GO" id="GO:0012505">
    <property type="term" value="C:endomembrane system"/>
    <property type="evidence" value="ECO:0007669"/>
    <property type="project" value="UniProtKB-SubCell"/>
</dbReference>
<evidence type="ECO:0000256" key="2">
    <source>
        <dbReference type="ARBA" id="ARBA00004127"/>
    </source>
</evidence>
<comment type="pathway">
    <text evidence="3">Protein modification; protein ubiquitination.</text>
</comment>
<evidence type="ECO:0000256" key="10">
    <source>
        <dbReference type="SAM" id="Phobius"/>
    </source>
</evidence>
<name>A0A7J0GXB2_9ERIC</name>
<reference evidence="13 14" key="1">
    <citation type="submission" date="2019-07" db="EMBL/GenBank/DDBJ databases">
        <title>De Novo Assembly of kiwifruit Actinidia rufa.</title>
        <authorList>
            <person name="Sugita-Konishi S."/>
            <person name="Sato K."/>
            <person name="Mori E."/>
            <person name="Abe Y."/>
            <person name="Kisaki G."/>
            <person name="Hamano K."/>
            <person name="Suezawa K."/>
            <person name="Otani M."/>
            <person name="Fukuda T."/>
            <person name="Manabe T."/>
            <person name="Gomi K."/>
            <person name="Tabuchi M."/>
            <person name="Akimitsu K."/>
            <person name="Kataoka I."/>
        </authorList>
    </citation>
    <scope>NUCLEOTIDE SEQUENCE [LARGE SCALE GENOMIC DNA]</scope>
    <source>
        <strain evidence="14">cv. Fuchu</strain>
    </source>
</reference>
<evidence type="ECO:0000256" key="4">
    <source>
        <dbReference type="ARBA" id="ARBA00012483"/>
    </source>
</evidence>
<comment type="caution">
    <text evidence="13">The sequence shown here is derived from an EMBL/GenBank/DDBJ whole genome shotgun (WGS) entry which is preliminary data.</text>
</comment>
<protein>
    <recommendedName>
        <fullName evidence="4">RING-type E3 ubiquitin transferase</fullName>
        <ecNumber evidence="4">2.3.2.27</ecNumber>
    </recommendedName>
</protein>
<dbReference type="Proteomes" id="UP000585474">
    <property type="component" value="Unassembled WGS sequence"/>
</dbReference>
<dbReference type="InterPro" id="IPR057425">
    <property type="entry name" value="DUF2921_N"/>
</dbReference>
<feature type="domain" description="SWEET-like" evidence="11">
    <location>
        <begin position="199"/>
        <end position="371"/>
    </location>
</feature>
<feature type="transmembrane region" description="Helical" evidence="10">
    <location>
        <begin position="287"/>
        <end position="308"/>
    </location>
</feature>
<feature type="domain" description="DUF2921" evidence="12">
    <location>
        <begin position="143"/>
        <end position="188"/>
    </location>
</feature>
<feature type="transmembrane region" description="Helical" evidence="10">
    <location>
        <begin position="237"/>
        <end position="266"/>
    </location>
</feature>
<evidence type="ECO:0000256" key="8">
    <source>
        <dbReference type="ARBA" id="ARBA00022989"/>
    </source>
</evidence>
<comment type="catalytic activity">
    <reaction evidence="1">
        <text>S-ubiquitinyl-[E2 ubiquitin-conjugating enzyme]-L-cysteine + [acceptor protein]-L-lysine = [E2 ubiquitin-conjugating enzyme]-L-cysteine + N(6)-ubiquitinyl-[acceptor protein]-L-lysine.</text>
        <dbReference type="EC" id="2.3.2.27"/>
    </reaction>
</comment>
<proteinExistence type="predicted"/>
<feature type="transmembrane region" description="Helical" evidence="10">
    <location>
        <begin position="210"/>
        <end position="231"/>
    </location>
</feature>
<evidence type="ECO:0000259" key="11">
    <source>
        <dbReference type="Pfam" id="PF11145"/>
    </source>
</evidence>
<dbReference type="Pfam" id="PF11145">
    <property type="entry name" value="DUF2921"/>
    <property type="match status" value="2"/>
</dbReference>
<dbReference type="Pfam" id="PF25333">
    <property type="entry name" value="DUF2921_N"/>
    <property type="match status" value="2"/>
</dbReference>
<accession>A0A7J0GXB2</accession>
<dbReference type="EMBL" id="BJWL01000024">
    <property type="protein sequence ID" value="GFZ15485.1"/>
    <property type="molecule type" value="Genomic_DNA"/>
</dbReference>
<dbReference type="EC" id="2.3.2.27" evidence="4"/>
<dbReference type="InterPro" id="IPR021319">
    <property type="entry name" value="DUF2921"/>
</dbReference>